<name>A0A669BAJ9_ORENI</name>
<protein>
    <submittedName>
        <fullName evidence="8">H-2 class II histocompatibility antigen, E-S beta chain</fullName>
    </submittedName>
</protein>
<feature type="domain" description="Ig-like" evidence="7">
    <location>
        <begin position="210"/>
        <end position="281"/>
    </location>
</feature>
<sequence>MFEVSYSIIEKLNKRSDFGLFWYFRGNLFEHFQLNKLKLISWFPVTDFFLAAGDAADHVTCPLVFSAVLSQTQSLSGELNMDSSFLCFSLFFIILCRADGYEYYTSSRCLFNSTELRDIEYIRSYYYNRIEYVRFSSSLGMFVGYTEYGVKEADQWNNDPGQLAAMRAQKEIYCTPNIDLWYRSVLTKYVKPFVRLHWTKPPVDHHPAILACSIYDFYPKYIKVTWLRNGQRVTSNTTTTEELPDADWFYQIHSYLEYTPKSGEKISCMVEHASLDLPLVTDWVPSMSESKKLMIIGAFGLILGLLFFLAGVIYTKMCSRDGYTSLAHKSNVKQPGGWSKDAAALSLWRPQKEKFFKPDSELCFTNVLSKSVMPLIGVHAMAPSGGHHPAMLLYRVYDFYPKKVASAKAIAAADLLEKTLPDELEPRTDPGSQ</sequence>
<dbReference type="InterPro" id="IPR014745">
    <property type="entry name" value="MHC_II_a/b_N"/>
</dbReference>
<evidence type="ECO:0000256" key="6">
    <source>
        <dbReference type="SAM" id="Phobius"/>
    </source>
</evidence>
<keyword evidence="9" id="KW-1185">Reference proteome</keyword>
<dbReference type="PANTHER" id="PTHR19944">
    <property type="entry name" value="MHC CLASS II-RELATED"/>
    <property type="match status" value="1"/>
</dbReference>
<dbReference type="InParanoid" id="A0A669BAJ9"/>
<dbReference type="InterPro" id="IPR036179">
    <property type="entry name" value="Ig-like_dom_sf"/>
</dbReference>
<proteinExistence type="predicted"/>
<reference evidence="8" key="3">
    <citation type="submission" date="2025-09" db="UniProtKB">
        <authorList>
            <consortium name="Ensembl"/>
        </authorList>
    </citation>
    <scope>IDENTIFICATION</scope>
</reference>
<dbReference type="Ensembl" id="ENSONIT00000057120.1">
    <property type="protein sequence ID" value="ENSONIP00000032482.1"/>
    <property type="gene ID" value="ENSONIG00000007445.2"/>
</dbReference>
<dbReference type="PANTHER" id="PTHR19944:SF99">
    <property type="entry name" value="HLA CLASS II HISTOCOMPATIBILITY ANTIGEN, DRB1 BETA CHAIN"/>
    <property type="match status" value="1"/>
</dbReference>
<dbReference type="GeneTree" id="ENSGT00950000183127"/>
<keyword evidence="5" id="KW-0325">Glycoprotein</keyword>
<keyword evidence="4" id="KW-1015">Disulfide bond</keyword>
<evidence type="ECO:0000256" key="4">
    <source>
        <dbReference type="ARBA" id="ARBA00023157"/>
    </source>
</evidence>
<dbReference type="InterPro" id="IPR050160">
    <property type="entry name" value="MHC/Immunoglobulin"/>
</dbReference>
<dbReference type="AlphaFoldDB" id="A0A669BAJ9"/>
<dbReference type="InterPro" id="IPR007110">
    <property type="entry name" value="Ig-like_dom"/>
</dbReference>
<dbReference type="Pfam" id="PF00969">
    <property type="entry name" value="MHC_II_beta"/>
    <property type="match status" value="1"/>
</dbReference>
<evidence type="ECO:0000259" key="7">
    <source>
        <dbReference type="PROSITE" id="PS50835"/>
    </source>
</evidence>
<gene>
    <name evidence="8" type="primary">LOC100711901</name>
</gene>
<dbReference type="InterPro" id="IPR013783">
    <property type="entry name" value="Ig-like_fold"/>
</dbReference>
<dbReference type="Pfam" id="PF07654">
    <property type="entry name" value="C1-set"/>
    <property type="match status" value="1"/>
</dbReference>
<comment type="subcellular location">
    <subcellularLocation>
        <location evidence="1">Membrane</location>
        <topology evidence="1">Single-pass type I membrane protein</topology>
    </subcellularLocation>
</comment>
<dbReference type="PROSITE" id="PS50835">
    <property type="entry name" value="IG_LIKE"/>
    <property type="match status" value="1"/>
</dbReference>
<dbReference type="InterPro" id="IPR003597">
    <property type="entry name" value="Ig_C1-set"/>
</dbReference>
<dbReference type="SUPFAM" id="SSF48726">
    <property type="entry name" value="Immunoglobulin"/>
    <property type="match status" value="1"/>
</dbReference>
<reference evidence="8" key="2">
    <citation type="submission" date="2025-08" db="UniProtKB">
        <authorList>
            <consortium name="Ensembl"/>
        </authorList>
    </citation>
    <scope>IDENTIFICATION</scope>
</reference>
<reference evidence="9" key="1">
    <citation type="submission" date="2012-01" db="EMBL/GenBank/DDBJ databases">
        <title>The Genome Sequence of Oreochromis niloticus (Nile Tilapia).</title>
        <authorList>
            <consortium name="Broad Institute Genome Assembly Team"/>
            <consortium name="Broad Institute Sequencing Platform"/>
            <person name="Di Palma F."/>
            <person name="Johnson J."/>
            <person name="Lander E.S."/>
            <person name="Lindblad-Toh K."/>
        </authorList>
    </citation>
    <scope>NUCLEOTIDE SEQUENCE [LARGE SCALE GENOMIC DNA]</scope>
</reference>
<evidence type="ECO:0000256" key="5">
    <source>
        <dbReference type="ARBA" id="ARBA00023180"/>
    </source>
</evidence>
<evidence type="ECO:0000256" key="3">
    <source>
        <dbReference type="ARBA" id="ARBA00022989"/>
    </source>
</evidence>
<keyword evidence="6" id="KW-0472">Membrane</keyword>
<dbReference type="GO" id="GO:0042613">
    <property type="term" value="C:MHC class II protein complex"/>
    <property type="evidence" value="ECO:0007669"/>
    <property type="project" value="InterPro"/>
</dbReference>
<keyword evidence="3 6" id="KW-1133">Transmembrane helix</keyword>
<evidence type="ECO:0000313" key="8">
    <source>
        <dbReference type="Ensembl" id="ENSONIP00000032482.1"/>
    </source>
</evidence>
<dbReference type="InterPro" id="IPR011162">
    <property type="entry name" value="MHC_I/II-like_Ag-recog"/>
</dbReference>
<dbReference type="GO" id="GO:0006955">
    <property type="term" value="P:immune response"/>
    <property type="evidence" value="ECO:0007669"/>
    <property type="project" value="InterPro"/>
</dbReference>
<dbReference type="GO" id="GO:0019882">
    <property type="term" value="P:antigen processing and presentation"/>
    <property type="evidence" value="ECO:0007669"/>
    <property type="project" value="InterPro"/>
</dbReference>
<organism evidence="8 9">
    <name type="scientific">Oreochromis niloticus</name>
    <name type="common">Nile tilapia</name>
    <name type="synonym">Tilapia nilotica</name>
    <dbReference type="NCBI Taxonomy" id="8128"/>
    <lineage>
        <taxon>Eukaryota</taxon>
        <taxon>Metazoa</taxon>
        <taxon>Chordata</taxon>
        <taxon>Craniata</taxon>
        <taxon>Vertebrata</taxon>
        <taxon>Euteleostomi</taxon>
        <taxon>Actinopterygii</taxon>
        <taxon>Neopterygii</taxon>
        <taxon>Teleostei</taxon>
        <taxon>Neoteleostei</taxon>
        <taxon>Acanthomorphata</taxon>
        <taxon>Ovalentaria</taxon>
        <taxon>Cichlomorphae</taxon>
        <taxon>Cichliformes</taxon>
        <taxon>Cichlidae</taxon>
        <taxon>African cichlids</taxon>
        <taxon>Pseudocrenilabrinae</taxon>
        <taxon>Oreochromini</taxon>
        <taxon>Oreochromis</taxon>
    </lineage>
</organism>
<dbReference type="SMART" id="SM00921">
    <property type="entry name" value="MHC_II_beta"/>
    <property type="match status" value="1"/>
</dbReference>
<dbReference type="SMART" id="SM00407">
    <property type="entry name" value="IGc1"/>
    <property type="match status" value="1"/>
</dbReference>
<evidence type="ECO:0000256" key="2">
    <source>
        <dbReference type="ARBA" id="ARBA00022692"/>
    </source>
</evidence>
<dbReference type="SUPFAM" id="SSF54452">
    <property type="entry name" value="MHC antigen-recognition domain"/>
    <property type="match status" value="1"/>
</dbReference>
<accession>A0A669BAJ9</accession>
<dbReference type="InterPro" id="IPR000353">
    <property type="entry name" value="MHC_II_b_N"/>
</dbReference>
<evidence type="ECO:0000313" key="9">
    <source>
        <dbReference type="Proteomes" id="UP000005207"/>
    </source>
</evidence>
<evidence type="ECO:0000256" key="1">
    <source>
        <dbReference type="ARBA" id="ARBA00004479"/>
    </source>
</evidence>
<keyword evidence="2 6" id="KW-0812">Transmembrane</keyword>
<dbReference type="Gene3D" id="3.10.320.10">
    <property type="entry name" value="Class II Histocompatibility Antigen, M Beta Chain, Chain B, domain 1"/>
    <property type="match status" value="1"/>
</dbReference>
<feature type="transmembrane region" description="Helical" evidence="6">
    <location>
        <begin position="293"/>
        <end position="314"/>
    </location>
</feature>
<dbReference type="Proteomes" id="UP000005207">
    <property type="component" value="Linkage group LG3"/>
</dbReference>
<dbReference type="Gene3D" id="2.60.40.10">
    <property type="entry name" value="Immunoglobulins"/>
    <property type="match status" value="1"/>
</dbReference>